<dbReference type="Proteomes" id="UP000440066">
    <property type="component" value="Unassembled WGS sequence"/>
</dbReference>
<dbReference type="CDD" id="cd06530">
    <property type="entry name" value="S26_SPase_I"/>
    <property type="match status" value="1"/>
</dbReference>
<dbReference type="InterPro" id="IPR000223">
    <property type="entry name" value="Pept_S26A_signal_pept_1"/>
</dbReference>
<feature type="domain" description="Peptidase S26" evidence="5">
    <location>
        <begin position="18"/>
        <end position="162"/>
    </location>
</feature>
<dbReference type="InterPro" id="IPR036286">
    <property type="entry name" value="LexA/Signal_pep-like_sf"/>
</dbReference>
<dbReference type="AlphaFoldDB" id="A0A844CB90"/>
<dbReference type="GO" id="GO:0009003">
    <property type="term" value="F:signal peptidase activity"/>
    <property type="evidence" value="ECO:0007669"/>
    <property type="project" value="UniProtKB-EC"/>
</dbReference>
<dbReference type="PRINTS" id="PR00727">
    <property type="entry name" value="LEADERPTASE"/>
</dbReference>
<dbReference type="GO" id="GO:0006465">
    <property type="term" value="P:signal peptide processing"/>
    <property type="evidence" value="ECO:0007669"/>
    <property type="project" value="InterPro"/>
</dbReference>
<evidence type="ECO:0000259" key="5">
    <source>
        <dbReference type="Pfam" id="PF10502"/>
    </source>
</evidence>
<gene>
    <name evidence="6" type="primary">lepB</name>
    <name evidence="6" type="ORF">GF867_08985</name>
</gene>
<dbReference type="GO" id="GO:0005886">
    <property type="term" value="C:plasma membrane"/>
    <property type="evidence" value="ECO:0007669"/>
    <property type="project" value="UniProtKB-SubCell"/>
</dbReference>
<keyword evidence="4 6" id="KW-0378">Hydrolase</keyword>
<feature type="active site" evidence="3">
    <location>
        <position position="78"/>
    </location>
</feature>
<sequence>MVKGVNKLKEGSRNRFLKIVIISGILFGINYFFSFYRLFSDSMDPNLEVGSYVVALNNNNPKQGDIISYRREDNLYIKRVVALEGQTVDIDKNGNLFVNGQFVSEAYIAQPSLHPISISLPYKVPDDTYFVLGDNRENALDSRTDFVGTINQKEITGKLIFQIYPFNKVGIID</sequence>
<name>A0A844CB90_9LACT</name>
<accession>A0A844CB90</accession>
<keyword evidence="4" id="KW-1133">Transmembrane helix</keyword>
<evidence type="ECO:0000313" key="6">
    <source>
        <dbReference type="EMBL" id="MRJ47697.1"/>
    </source>
</evidence>
<dbReference type="GO" id="GO:0004252">
    <property type="term" value="F:serine-type endopeptidase activity"/>
    <property type="evidence" value="ECO:0007669"/>
    <property type="project" value="InterPro"/>
</dbReference>
<dbReference type="EC" id="3.4.21.89" evidence="4"/>
<dbReference type="Pfam" id="PF10502">
    <property type="entry name" value="Peptidase_S26"/>
    <property type="match status" value="1"/>
</dbReference>
<comment type="catalytic activity">
    <reaction evidence="4">
        <text>Cleavage of hydrophobic, N-terminal signal or leader sequences from secreted and periplasmic proteins.</text>
        <dbReference type="EC" id="3.4.21.89"/>
    </reaction>
</comment>
<dbReference type="EMBL" id="WJQT01000012">
    <property type="protein sequence ID" value="MRJ47697.1"/>
    <property type="molecule type" value="Genomic_DNA"/>
</dbReference>
<keyword evidence="4" id="KW-0645">Protease</keyword>
<keyword evidence="4" id="KW-0472">Membrane</keyword>
<evidence type="ECO:0000313" key="7">
    <source>
        <dbReference type="Proteomes" id="UP000440066"/>
    </source>
</evidence>
<feature type="transmembrane region" description="Helical" evidence="4">
    <location>
        <begin position="16"/>
        <end position="36"/>
    </location>
</feature>
<reference evidence="6 7" key="1">
    <citation type="submission" date="2019-11" db="EMBL/GenBank/DDBJ databases">
        <title>Characterisation of Fundicoccus ignavus gen. nov. sp. nov., a novel genus of the family Aerococcaceae from bulk tank milk.</title>
        <authorList>
            <person name="Siebert A."/>
            <person name="Huptas C."/>
            <person name="Wenning M."/>
            <person name="Scherer S."/>
            <person name="Doll E.V."/>
        </authorList>
    </citation>
    <scope>NUCLEOTIDE SEQUENCE [LARGE SCALE GENOMIC DNA]</scope>
    <source>
        <strain evidence="6 7">DSM 109652</strain>
    </source>
</reference>
<protein>
    <recommendedName>
        <fullName evidence="4">Signal peptidase I</fullName>
        <ecNumber evidence="4">3.4.21.89</ecNumber>
    </recommendedName>
</protein>
<organism evidence="6 7">
    <name type="scientific">Fundicoccus ignavus</name>
    <dbReference type="NCBI Taxonomy" id="2664442"/>
    <lineage>
        <taxon>Bacteria</taxon>
        <taxon>Bacillati</taxon>
        <taxon>Bacillota</taxon>
        <taxon>Bacilli</taxon>
        <taxon>Lactobacillales</taxon>
        <taxon>Aerococcaceae</taxon>
        <taxon>Fundicoccus</taxon>
    </lineage>
</organism>
<dbReference type="InterPro" id="IPR019533">
    <property type="entry name" value="Peptidase_S26"/>
</dbReference>
<feature type="active site" evidence="3">
    <location>
        <position position="42"/>
    </location>
</feature>
<dbReference type="NCBIfam" id="TIGR02227">
    <property type="entry name" value="sigpep_I_bact"/>
    <property type="match status" value="1"/>
</dbReference>
<comment type="caution">
    <text evidence="6">The sequence shown here is derived from an EMBL/GenBank/DDBJ whole genome shotgun (WGS) entry which is preliminary data.</text>
</comment>
<evidence type="ECO:0000256" key="4">
    <source>
        <dbReference type="RuleBase" id="RU362042"/>
    </source>
</evidence>
<proteinExistence type="inferred from homology"/>
<evidence type="ECO:0000256" key="1">
    <source>
        <dbReference type="ARBA" id="ARBA00004401"/>
    </source>
</evidence>
<dbReference type="Gene3D" id="2.10.109.10">
    <property type="entry name" value="Umud Fragment, subunit A"/>
    <property type="match status" value="1"/>
</dbReference>
<keyword evidence="4" id="KW-0812">Transmembrane</keyword>
<dbReference type="PANTHER" id="PTHR43390:SF1">
    <property type="entry name" value="CHLOROPLAST PROCESSING PEPTIDASE"/>
    <property type="match status" value="1"/>
</dbReference>
<comment type="similarity">
    <text evidence="2 4">Belongs to the peptidase S26 family.</text>
</comment>
<evidence type="ECO:0000256" key="2">
    <source>
        <dbReference type="ARBA" id="ARBA00009370"/>
    </source>
</evidence>
<dbReference type="SUPFAM" id="SSF51306">
    <property type="entry name" value="LexA/Signal peptidase"/>
    <property type="match status" value="1"/>
</dbReference>
<comment type="subcellular location">
    <subcellularLocation>
        <location evidence="1">Cell membrane</location>
        <topology evidence="1">Single-pass type II membrane protein</topology>
    </subcellularLocation>
    <subcellularLocation>
        <location evidence="4">Membrane</location>
        <topology evidence="4">Single-pass type II membrane protein</topology>
    </subcellularLocation>
</comment>
<evidence type="ECO:0000256" key="3">
    <source>
        <dbReference type="PIRSR" id="PIRSR600223-1"/>
    </source>
</evidence>
<dbReference type="PANTHER" id="PTHR43390">
    <property type="entry name" value="SIGNAL PEPTIDASE I"/>
    <property type="match status" value="1"/>
</dbReference>